<dbReference type="Pfam" id="PF09867">
    <property type="entry name" value="TagF_N"/>
    <property type="match status" value="1"/>
</dbReference>
<dbReference type="Proteomes" id="UP001156669">
    <property type="component" value="Unassembled WGS sequence"/>
</dbReference>
<gene>
    <name evidence="1" type="ORF">GCM10007906_25610</name>
</gene>
<name>A0ABQ5Y3E5_9VIBR</name>
<dbReference type="PIRSF" id="PIRSF029287">
    <property type="entry name" value="UCP029287"/>
    <property type="match status" value="1"/>
</dbReference>
<dbReference type="InterPro" id="IPR038225">
    <property type="entry name" value="TagF_sf"/>
</dbReference>
<evidence type="ECO:0000313" key="2">
    <source>
        <dbReference type="Proteomes" id="UP001156669"/>
    </source>
</evidence>
<proteinExistence type="predicted"/>
<keyword evidence="2" id="KW-1185">Reference proteome</keyword>
<comment type="caution">
    <text evidence="1">The sequence shown here is derived from an EMBL/GenBank/DDBJ whole genome shotgun (WGS) entry which is preliminary data.</text>
</comment>
<sequence length="231" mass="26117">MSADLISPSWGYIGKMPAKGDFVKQGLSQSFTSRWHDWQQAIIAVSREQLGEGWGDYFLTAPVWHFALDASYMEDATYIGSMIPSVDASGRYFFFTIARPVKGDATQYWAIRAWEQESQDLALAVLDDAFVFDEWTQNLNRPSDILSKSHVEELLVSETYNSELSTVFSLSEALSANALLSFLVKKENKAPCFWWTEGSSNVEPCMFVSSGLPSIGQFSAMLDGQWRKWNW</sequence>
<evidence type="ECO:0000313" key="1">
    <source>
        <dbReference type="EMBL" id="GLR04973.1"/>
    </source>
</evidence>
<dbReference type="EMBL" id="BSOE01000048">
    <property type="protein sequence ID" value="GLR04973.1"/>
    <property type="molecule type" value="Genomic_DNA"/>
</dbReference>
<dbReference type="RefSeq" id="WP_045399876.1">
    <property type="nucleotide sequence ID" value="NZ_BBLD01000024.1"/>
</dbReference>
<dbReference type="NCBIfam" id="TIGR03373">
    <property type="entry name" value="VI_minor_4"/>
    <property type="match status" value="1"/>
</dbReference>
<dbReference type="InterPro" id="IPR017748">
    <property type="entry name" value="TagF"/>
</dbReference>
<organism evidence="1 2">
    <name type="scientific">Vibrio hyugaensis</name>
    <dbReference type="NCBI Taxonomy" id="1534743"/>
    <lineage>
        <taxon>Bacteria</taxon>
        <taxon>Pseudomonadati</taxon>
        <taxon>Pseudomonadota</taxon>
        <taxon>Gammaproteobacteria</taxon>
        <taxon>Vibrionales</taxon>
        <taxon>Vibrionaceae</taxon>
        <taxon>Vibrio</taxon>
    </lineage>
</organism>
<dbReference type="Gene3D" id="3.40.1730.10">
    <property type="entry name" value="pa0076 domain"/>
    <property type="match status" value="1"/>
</dbReference>
<accession>A0ABQ5Y3E5</accession>
<protein>
    <submittedName>
        <fullName evidence="1">Type VI secretion-associated protein</fullName>
    </submittedName>
</protein>
<reference evidence="2" key="1">
    <citation type="journal article" date="2019" name="Int. J. Syst. Evol. Microbiol.">
        <title>The Global Catalogue of Microorganisms (GCM) 10K type strain sequencing project: providing services to taxonomists for standard genome sequencing and annotation.</title>
        <authorList>
            <consortium name="The Broad Institute Genomics Platform"/>
            <consortium name="The Broad Institute Genome Sequencing Center for Infectious Disease"/>
            <person name="Wu L."/>
            <person name="Ma J."/>
        </authorList>
    </citation>
    <scope>NUCLEOTIDE SEQUENCE [LARGE SCALE GENOMIC DNA]</scope>
    <source>
        <strain evidence="2">NBRC 110633</strain>
    </source>
</reference>